<name>A0A7J7HGE2_CAMSI</name>
<keyword evidence="2" id="KW-1185">Reference proteome</keyword>
<proteinExistence type="predicted"/>
<reference evidence="2" key="1">
    <citation type="journal article" date="2020" name="Nat. Commun.">
        <title>Genome assembly of wild tea tree DASZ reveals pedigree and selection history of tea varieties.</title>
        <authorList>
            <person name="Zhang W."/>
            <person name="Zhang Y."/>
            <person name="Qiu H."/>
            <person name="Guo Y."/>
            <person name="Wan H."/>
            <person name="Zhang X."/>
            <person name="Scossa F."/>
            <person name="Alseekh S."/>
            <person name="Zhang Q."/>
            <person name="Wang P."/>
            <person name="Xu L."/>
            <person name="Schmidt M.H."/>
            <person name="Jia X."/>
            <person name="Li D."/>
            <person name="Zhu A."/>
            <person name="Guo F."/>
            <person name="Chen W."/>
            <person name="Ni D."/>
            <person name="Usadel B."/>
            <person name="Fernie A.R."/>
            <person name="Wen W."/>
        </authorList>
    </citation>
    <scope>NUCLEOTIDE SEQUENCE [LARGE SCALE GENOMIC DNA]</scope>
    <source>
        <strain evidence="2">cv. G240</strain>
    </source>
</reference>
<sequence length="69" mass="7620">MQQSDAASEIYEISSNETLVQNVDPKIHEGDLKGIVSLPMAEPKKAPIHDIPDPPLQHIRLLATNYFGP</sequence>
<organism evidence="1 2">
    <name type="scientific">Camellia sinensis</name>
    <name type="common">Tea plant</name>
    <name type="synonym">Thea sinensis</name>
    <dbReference type="NCBI Taxonomy" id="4442"/>
    <lineage>
        <taxon>Eukaryota</taxon>
        <taxon>Viridiplantae</taxon>
        <taxon>Streptophyta</taxon>
        <taxon>Embryophyta</taxon>
        <taxon>Tracheophyta</taxon>
        <taxon>Spermatophyta</taxon>
        <taxon>Magnoliopsida</taxon>
        <taxon>eudicotyledons</taxon>
        <taxon>Gunneridae</taxon>
        <taxon>Pentapetalae</taxon>
        <taxon>asterids</taxon>
        <taxon>Ericales</taxon>
        <taxon>Theaceae</taxon>
        <taxon>Camellia</taxon>
    </lineage>
</organism>
<gene>
    <name evidence="1" type="ORF">HYC85_013027</name>
</gene>
<protein>
    <submittedName>
        <fullName evidence="1">Uncharacterized protein</fullName>
    </submittedName>
</protein>
<dbReference type="EMBL" id="JACBKZ010000005">
    <property type="protein sequence ID" value="KAF5951034.1"/>
    <property type="molecule type" value="Genomic_DNA"/>
</dbReference>
<dbReference type="Proteomes" id="UP000593564">
    <property type="component" value="Unassembled WGS sequence"/>
</dbReference>
<dbReference type="AlphaFoldDB" id="A0A7J7HGE2"/>
<accession>A0A7J7HGE2</accession>
<reference evidence="1 2" key="2">
    <citation type="submission" date="2020-07" db="EMBL/GenBank/DDBJ databases">
        <title>Genome assembly of wild tea tree DASZ reveals pedigree and selection history of tea varieties.</title>
        <authorList>
            <person name="Zhang W."/>
        </authorList>
    </citation>
    <scope>NUCLEOTIDE SEQUENCE [LARGE SCALE GENOMIC DNA]</scope>
    <source>
        <strain evidence="2">cv. G240</strain>
        <tissue evidence="1">Leaf</tissue>
    </source>
</reference>
<evidence type="ECO:0000313" key="2">
    <source>
        <dbReference type="Proteomes" id="UP000593564"/>
    </source>
</evidence>
<evidence type="ECO:0000313" key="1">
    <source>
        <dbReference type="EMBL" id="KAF5951034.1"/>
    </source>
</evidence>
<comment type="caution">
    <text evidence="1">The sequence shown here is derived from an EMBL/GenBank/DDBJ whole genome shotgun (WGS) entry which is preliminary data.</text>
</comment>